<keyword evidence="2" id="KW-1185">Reference proteome</keyword>
<sequence>EGEEEVLVNRIKRLWDLAMMDDGNIFKWKNAEVFWCMIRAAEVEDASEELRFAAVNVIM</sequence>
<feature type="non-terminal residue" evidence="1">
    <location>
        <position position="59"/>
    </location>
</feature>
<evidence type="ECO:0000313" key="1">
    <source>
        <dbReference type="EMBL" id="MCI55657.1"/>
    </source>
</evidence>
<dbReference type="Proteomes" id="UP000265520">
    <property type="component" value="Unassembled WGS sequence"/>
</dbReference>
<feature type="non-terminal residue" evidence="1">
    <location>
        <position position="1"/>
    </location>
</feature>
<organism evidence="1 2">
    <name type="scientific">Trifolium medium</name>
    <dbReference type="NCBI Taxonomy" id="97028"/>
    <lineage>
        <taxon>Eukaryota</taxon>
        <taxon>Viridiplantae</taxon>
        <taxon>Streptophyta</taxon>
        <taxon>Embryophyta</taxon>
        <taxon>Tracheophyta</taxon>
        <taxon>Spermatophyta</taxon>
        <taxon>Magnoliopsida</taxon>
        <taxon>eudicotyledons</taxon>
        <taxon>Gunneridae</taxon>
        <taxon>Pentapetalae</taxon>
        <taxon>rosids</taxon>
        <taxon>fabids</taxon>
        <taxon>Fabales</taxon>
        <taxon>Fabaceae</taxon>
        <taxon>Papilionoideae</taxon>
        <taxon>50 kb inversion clade</taxon>
        <taxon>NPAAA clade</taxon>
        <taxon>Hologalegina</taxon>
        <taxon>IRL clade</taxon>
        <taxon>Trifolieae</taxon>
        <taxon>Trifolium</taxon>
    </lineage>
</organism>
<dbReference type="AlphaFoldDB" id="A0A392T5I4"/>
<reference evidence="1 2" key="1">
    <citation type="journal article" date="2018" name="Front. Plant Sci.">
        <title>Red Clover (Trifolium pratense) and Zigzag Clover (T. medium) - A Picture of Genomic Similarities and Differences.</title>
        <authorList>
            <person name="Dluhosova J."/>
            <person name="Istvanek J."/>
            <person name="Nedelnik J."/>
            <person name="Repkova J."/>
        </authorList>
    </citation>
    <scope>NUCLEOTIDE SEQUENCE [LARGE SCALE GENOMIC DNA]</scope>
    <source>
        <strain evidence="2">cv. 10/8</strain>
        <tissue evidence="1">Leaf</tissue>
    </source>
</reference>
<protein>
    <submittedName>
        <fullName evidence="1">Importin-5</fullName>
    </submittedName>
</protein>
<dbReference type="EMBL" id="LXQA010499745">
    <property type="protein sequence ID" value="MCI55657.1"/>
    <property type="molecule type" value="Genomic_DNA"/>
</dbReference>
<evidence type="ECO:0000313" key="2">
    <source>
        <dbReference type="Proteomes" id="UP000265520"/>
    </source>
</evidence>
<comment type="caution">
    <text evidence="1">The sequence shown here is derived from an EMBL/GenBank/DDBJ whole genome shotgun (WGS) entry which is preliminary data.</text>
</comment>
<accession>A0A392T5I4</accession>
<name>A0A392T5I4_9FABA</name>
<proteinExistence type="predicted"/>